<dbReference type="GO" id="GO:0000978">
    <property type="term" value="F:RNA polymerase II cis-regulatory region sequence-specific DNA binding"/>
    <property type="evidence" value="ECO:0007669"/>
    <property type="project" value="TreeGrafter"/>
</dbReference>
<organism evidence="9 10">
    <name type="scientific">Staphylotrichum tortipilum</name>
    <dbReference type="NCBI Taxonomy" id="2831512"/>
    <lineage>
        <taxon>Eukaryota</taxon>
        <taxon>Fungi</taxon>
        <taxon>Dikarya</taxon>
        <taxon>Ascomycota</taxon>
        <taxon>Pezizomycotina</taxon>
        <taxon>Sordariomycetes</taxon>
        <taxon>Sordariomycetidae</taxon>
        <taxon>Sordariales</taxon>
        <taxon>Chaetomiaceae</taxon>
        <taxon>Staphylotrichum</taxon>
    </lineage>
</organism>
<keyword evidence="10" id="KW-1185">Reference proteome</keyword>
<feature type="region of interest" description="Disordered" evidence="7">
    <location>
        <begin position="30"/>
        <end position="63"/>
    </location>
</feature>
<name>A0AAN6MNI6_9PEZI</name>
<evidence type="ECO:0000256" key="1">
    <source>
        <dbReference type="ARBA" id="ARBA00022723"/>
    </source>
</evidence>
<comment type="caution">
    <text evidence="9">The sequence shown here is derived from an EMBL/GenBank/DDBJ whole genome shotgun (WGS) entry which is preliminary data.</text>
</comment>
<dbReference type="GO" id="GO:0008270">
    <property type="term" value="F:zinc ion binding"/>
    <property type="evidence" value="ECO:0007669"/>
    <property type="project" value="UniProtKB-KW"/>
</dbReference>
<dbReference type="Pfam" id="PF00096">
    <property type="entry name" value="zf-C2H2"/>
    <property type="match status" value="1"/>
</dbReference>
<sequence length="213" mass="23215">MPLTGRTFTGATVSLLNERDDKFVQRSCRHPIEWSDSTPPTPELPRSNSCDSRANPISPQTPRYDPGAARFLSACFESLPAAQCHGRHVAPYGAKPAALYERPVAPYAARPVASSTPAAAMPTPADRPAKRFPCGFRDINGCTKSFTTSGHASRHAKIHTGRKGVHCTFPGCPKTFMRSDNMKQHFKTHPTSQPTTLHPPAVTTKRRRAARSG</sequence>
<dbReference type="PANTHER" id="PTHR14003">
    <property type="entry name" value="TRANSCRIPTIONAL REPRESSOR PROTEIN YY"/>
    <property type="match status" value="1"/>
</dbReference>
<dbReference type="PROSITE" id="PS50157">
    <property type="entry name" value="ZINC_FINGER_C2H2_2"/>
    <property type="match status" value="2"/>
</dbReference>
<keyword evidence="3 6" id="KW-0863">Zinc-finger</keyword>
<dbReference type="InterPro" id="IPR013087">
    <property type="entry name" value="Znf_C2H2_type"/>
</dbReference>
<evidence type="ECO:0000313" key="10">
    <source>
        <dbReference type="Proteomes" id="UP001303889"/>
    </source>
</evidence>
<keyword evidence="1" id="KW-0479">Metal-binding</keyword>
<evidence type="ECO:0000259" key="8">
    <source>
        <dbReference type="PROSITE" id="PS50157"/>
    </source>
</evidence>
<evidence type="ECO:0000313" key="9">
    <source>
        <dbReference type="EMBL" id="KAK3903207.1"/>
    </source>
</evidence>
<dbReference type="SUPFAM" id="SSF57667">
    <property type="entry name" value="beta-beta-alpha zinc fingers"/>
    <property type="match status" value="1"/>
</dbReference>
<feature type="compositionally biased region" description="Basic residues" evidence="7">
    <location>
        <begin position="204"/>
        <end position="213"/>
    </location>
</feature>
<protein>
    <recommendedName>
        <fullName evidence="5">C2H2 type master regulator of conidiophore development brlA</fullName>
    </recommendedName>
</protein>
<reference evidence="9" key="1">
    <citation type="journal article" date="2023" name="Mol. Phylogenet. Evol.">
        <title>Genome-scale phylogeny and comparative genomics of the fungal order Sordariales.</title>
        <authorList>
            <person name="Hensen N."/>
            <person name="Bonometti L."/>
            <person name="Westerberg I."/>
            <person name="Brannstrom I.O."/>
            <person name="Guillou S."/>
            <person name="Cros-Aarteil S."/>
            <person name="Calhoun S."/>
            <person name="Haridas S."/>
            <person name="Kuo A."/>
            <person name="Mondo S."/>
            <person name="Pangilinan J."/>
            <person name="Riley R."/>
            <person name="LaButti K."/>
            <person name="Andreopoulos B."/>
            <person name="Lipzen A."/>
            <person name="Chen C."/>
            <person name="Yan M."/>
            <person name="Daum C."/>
            <person name="Ng V."/>
            <person name="Clum A."/>
            <person name="Steindorff A."/>
            <person name="Ohm R.A."/>
            <person name="Martin F."/>
            <person name="Silar P."/>
            <person name="Natvig D.O."/>
            <person name="Lalanne C."/>
            <person name="Gautier V."/>
            <person name="Ament-Velasquez S.L."/>
            <person name="Kruys A."/>
            <person name="Hutchinson M.I."/>
            <person name="Powell A.J."/>
            <person name="Barry K."/>
            <person name="Miller A.N."/>
            <person name="Grigoriev I.V."/>
            <person name="Debuchy R."/>
            <person name="Gladieux P."/>
            <person name="Hiltunen Thoren M."/>
            <person name="Johannesson H."/>
        </authorList>
    </citation>
    <scope>NUCLEOTIDE SEQUENCE</scope>
    <source>
        <strain evidence="9">CBS 103.79</strain>
    </source>
</reference>
<evidence type="ECO:0000256" key="5">
    <source>
        <dbReference type="ARBA" id="ARBA00044085"/>
    </source>
</evidence>
<evidence type="ECO:0000256" key="3">
    <source>
        <dbReference type="ARBA" id="ARBA00022771"/>
    </source>
</evidence>
<dbReference type="EMBL" id="MU855463">
    <property type="protein sequence ID" value="KAK3903207.1"/>
    <property type="molecule type" value="Genomic_DNA"/>
</dbReference>
<feature type="region of interest" description="Disordered" evidence="7">
    <location>
        <begin position="186"/>
        <end position="213"/>
    </location>
</feature>
<dbReference type="SMART" id="SM00355">
    <property type="entry name" value="ZnF_C2H2"/>
    <property type="match status" value="2"/>
</dbReference>
<dbReference type="GO" id="GO:0005667">
    <property type="term" value="C:transcription regulator complex"/>
    <property type="evidence" value="ECO:0007669"/>
    <property type="project" value="TreeGrafter"/>
</dbReference>
<dbReference type="AlphaFoldDB" id="A0AAN6MNI6"/>
<gene>
    <name evidence="9" type="ORF">C8A05DRAFT_14824</name>
</gene>
<evidence type="ECO:0000256" key="7">
    <source>
        <dbReference type="SAM" id="MobiDB-lite"/>
    </source>
</evidence>
<reference evidence="9" key="2">
    <citation type="submission" date="2023-05" db="EMBL/GenBank/DDBJ databases">
        <authorList>
            <consortium name="Lawrence Berkeley National Laboratory"/>
            <person name="Steindorff A."/>
            <person name="Hensen N."/>
            <person name="Bonometti L."/>
            <person name="Westerberg I."/>
            <person name="Brannstrom I.O."/>
            <person name="Guillou S."/>
            <person name="Cros-Aarteil S."/>
            <person name="Calhoun S."/>
            <person name="Haridas S."/>
            <person name="Kuo A."/>
            <person name="Mondo S."/>
            <person name="Pangilinan J."/>
            <person name="Riley R."/>
            <person name="Labutti K."/>
            <person name="Andreopoulos B."/>
            <person name="Lipzen A."/>
            <person name="Chen C."/>
            <person name="Yanf M."/>
            <person name="Daum C."/>
            <person name="Ng V."/>
            <person name="Clum A."/>
            <person name="Ohm R."/>
            <person name="Martin F."/>
            <person name="Silar P."/>
            <person name="Natvig D."/>
            <person name="Lalanne C."/>
            <person name="Gautier V."/>
            <person name="Ament-Velasquez S.L."/>
            <person name="Kruys A."/>
            <person name="Hutchinson M.I."/>
            <person name="Powell A.J."/>
            <person name="Barry K."/>
            <person name="Miller A.N."/>
            <person name="Grigoriev I.V."/>
            <person name="Debuchy R."/>
            <person name="Gladieux P."/>
            <person name="Thoren M.H."/>
            <person name="Johannesson H."/>
        </authorList>
    </citation>
    <scope>NUCLEOTIDE SEQUENCE</scope>
    <source>
        <strain evidence="9">CBS 103.79</strain>
    </source>
</reference>
<evidence type="ECO:0000256" key="4">
    <source>
        <dbReference type="ARBA" id="ARBA00022833"/>
    </source>
</evidence>
<dbReference type="PROSITE" id="PS00028">
    <property type="entry name" value="ZINC_FINGER_C2H2_1"/>
    <property type="match status" value="1"/>
</dbReference>
<keyword evidence="2" id="KW-0677">Repeat</keyword>
<feature type="compositionally biased region" description="Polar residues" evidence="7">
    <location>
        <begin position="46"/>
        <end position="61"/>
    </location>
</feature>
<proteinExistence type="predicted"/>
<feature type="domain" description="C2H2-type" evidence="8">
    <location>
        <begin position="165"/>
        <end position="194"/>
    </location>
</feature>
<evidence type="ECO:0000256" key="6">
    <source>
        <dbReference type="PROSITE-ProRule" id="PRU00042"/>
    </source>
</evidence>
<keyword evidence="4" id="KW-0862">Zinc</keyword>
<accession>A0AAN6MNI6</accession>
<evidence type="ECO:0000256" key="2">
    <source>
        <dbReference type="ARBA" id="ARBA00022737"/>
    </source>
</evidence>
<dbReference type="Gene3D" id="3.30.160.60">
    <property type="entry name" value="Classic Zinc Finger"/>
    <property type="match status" value="2"/>
</dbReference>
<dbReference type="InterPro" id="IPR036236">
    <property type="entry name" value="Znf_C2H2_sf"/>
</dbReference>
<feature type="domain" description="C2H2-type" evidence="8">
    <location>
        <begin position="132"/>
        <end position="164"/>
    </location>
</feature>
<dbReference type="Proteomes" id="UP001303889">
    <property type="component" value="Unassembled WGS sequence"/>
</dbReference>
<dbReference type="GO" id="GO:0000981">
    <property type="term" value="F:DNA-binding transcription factor activity, RNA polymerase II-specific"/>
    <property type="evidence" value="ECO:0007669"/>
    <property type="project" value="TreeGrafter"/>
</dbReference>
<dbReference type="PANTHER" id="PTHR14003:SF19">
    <property type="entry name" value="YY2 TRANSCRIPTION FACTOR"/>
    <property type="match status" value="1"/>
</dbReference>
<dbReference type="GO" id="GO:0000785">
    <property type="term" value="C:chromatin"/>
    <property type="evidence" value="ECO:0007669"/>
    <property type="project" value="TreeGrafter"/>
</dbReference>